<dbReference type="Gene3D" id="3.40.220.10">
    <property type="entry name" value="Leucine Aminopeptidase, subunit E, domain 1"/>
    <property type="match status" value="1"/>
</dbReference>
<dbReference type="PANTHER" id="PTHR11106:SF27">
    <property type="entry name" value="MACRO DOMAIN-CONTAINING PROTEIN"/>
    <property type="match status" value="1"/>
</dbReference>
<evidence type="ECO:0000313" key="2">
    <source>
        <dbReference type="EMBL" id="SDJ90392.1"/>
    </source>
</evidence>
<evidence type="ECO:0000313" key="3">
    <source>
        <dbReference type="Proteomes" id="UP000199050"/>
    </source>
</evidence>
<accession>A0A1G8XIH2</accession>
<dbReference type="RefSeq" id="WP_090716651.1">
    <property type="nucleotide sequence ID" value="NZ_CBCSKY010000027.1"/>
</dbReference>
<dbReference type="STRING" id="1174501.SAMN05216192_12670"/>
<dbReference type="SUPFAM" id="SSF52949">
    <property type="entry name" value="Macro domain-like"/>
    <property type="match status" value="1"/>
</dbReference>
<reference evidence="3" key="1">
    <citation type="submission" date="2016-10" db="EMBL/GenBank/DDBJ databases">
        <authorList>
            <person name="Varghese N."/>
            <person name="Submissions S."/>
        </authorList>
    </citation>
    <scope>NUCLEOTIDE SEQUENCE [LARGE SCALE GENOMIC DNA]</scope>
    <source>
        <strain evidence="3">CGMCC 1.11012</strain>
    </source>
</reference>
<dbReference type="InterPro" id="IPR043472">
    <property type="entry name" value="Macro_dom-like"/>
</dbReference>
<name>A0A1G8XIH2_9BACL</name>
<dbReference type="SMART" id="SM00506">
    <property type="entry name" value="A1pp"/>
    <property type="match status" value="1"/>
</dbReference>
<dbReference type="AlphaFoldDB" id="A0A1G8XIH2"/>
<keyword evidence="3" id="KW-1185">Reference proteome</keyword>
<organism evidence="2 3">
    <name type="scientific">Paenibacillus typhae</name>
    <dbReference type="NCBI Taxonomy" id="1174501"/>
    <lineage>
        <taxon>Bacteria</taxon>
        <taxon>Bacillati</taxon>
        <taxon>Bacillota</taxon>
        <taxon>Bacilli</taxon>
        <taxon>Bacillales</taxon>
        <taxon>Paenibacillaceae</taxon>
        <taxon>Paenibacillus</taxon>
    </lineage>
</organism>
<protein>
    <submittedName>
        <fullName evidence="2">O-acetyl-ADP-ribose deacetylase (Regulator of RNase III), contains Macro domain</fullName>
    </submittedName>
</protein>
<dbReference type="PANTHER" id="PTHR11106">
    <property type="entry name" value="GANGLIOSIDE INDUCED DIFFERENTIATION ASSOCIATED PROTEIN 2-RELATED"/>
    <property type="match status" value="1"/>
</dbReference>
<dbReference type="InterPro" id="IPR002589">
    <property type="entry name" value="Macro_dom"/>
</dbReference>
<feature type="domain" description="Macro" evidence="1">
    <location>
        <begin position="1"/>
        <end position="184"/>
    </location>
</feature>
<gene>
    <name evidence="2" type="ORF">SAMN05216192_12670</name>
</gene>
<dbReference type="Proteomes" id="UP000199050">
    <property type="component" value="Unassembled WGS sequence"/>
</dbReference>
<sequence>MQVRINHVVISVSTGDITAWKGDIIVNASNSGLYGGGGVDGAIHRAGGPQIAAECALIRQKQGGVMPGEAAFTTAGRLPNLGIIHTVGPIWKGGGAGEETTLARCYISSLDLACARGARSIAFPNISTGVYNFPKKLACETALSTIADYVQSTGPDKLPLETITFICFEPDNARLYEETLKTYI</sequence>
<proteinExistence type="predicted"/>
<dbReference type="PROSITE" id="PS51154">
    <property type="entry name" value="MACRO"/>
    <property type="match status" value="1"/>
</dbReference>
<dbReference type="EMBL" id="FNDX01000026">
    <property type="protein sequence ID" value="SDJ90392.1"/>
    <property type="molecule type" value="Genomic_DNA"/>
</dbReference>
<dbReference type="OrthoDB" id="6194521at2"/>
<dbReference type="Pfam" id="PF01661">
    <property type="entry name" value="Macro"/>
    <property type="match status" value="1"/>
</dbReference>
<evidence type="ECO:0000259" key="1">
    <source>
        <dbReference type="PROSITE" id="PS51154"/>
    </source>
</evidence>